<comment type="caution">
    <text evidence="12">The sequence shown here is derived from an EMBL/GenBank/DDBJ whole genome shotgun (WGS) entry which is preliminary data.</text>
</comment>
<dbReference type="GO" id="GO:0022900">
    <property type="term" value="P:electron transport chain"/>
    <property type="evidence" value="ECO:0007669"/>
    <property type="project" value="InterPro"/>
</dbReference>
<evidence type="ECO:0000256" key="9">
    <source>
        <dbReference type="ARBA" id="ARBA00047816"/>
    </source>
</evidence>
<evidence type="ECO:0000256" key="7">
    <source>
        <dbReference type="ARBA" id="ARBA00022989"/>
    </source>
</evidence>
<evidence type="ECO:0000256" key="8">
    <source>
        <dbReference type="ARBA" id="ARBA00023136"/>
    </source>
</evidence>
<comment type="catalytic activity">
    <reaction evidence="9 10">
        <text>4 Fe(II)-[cytochrome c] + O2 + 8 H(+)(in) = 4 Fe(III)-[cytochrome c] + 2 H2O + 4 H(+)(out)</text>
        <dbReference type="Rhea" id="RHEA:11436"/>
        <dbReference type="Rhea" id="RHEA-COMP:10350"/>
        <dbReference type="Rhea" id="RHEA-COMP:14399"/>
        <dbReference type="ChEBI" id="CHEBI:15377"/>
        <dbReference type="ChEBI" id="CHEBI:15378"/>
        <dbReference type="ChEBI" id="CHEBI:15379"/>
        <dbReference type="ChEBI" id="CHEBI:29033"/>
        <dbReference type="ChEBI" id="CHEBI:29034"/>
        <dbReference type="EC" id="7.1.1.9"/>
    </reaction>
</comment>
<keyword evidence="4 10" id="KW-1003">Cell membrane</keyword>
<feature type="transmembrane region" description="Helical" evidence="11">
    <location>
        <begin position="37"/>
        <end position="57"/>
    </location>
</feature>
<dbReference type="EMBL" id="BONG01000019">
    <property type="protein sequence ID" value="GIF89991.1"/>
    <property type="molecule type" value="Genomic_DNA"/>
</dbReference>
<dbReference type="EC" id="7.1.1.9" evidence="10"/>
<evidence type="ECO:0000256" key="2">
    <source>
        <dbReference type="ARBA" id="ARBA00004651"/>
    </source>
</evidence>
<evidence type="ECO:0000256" key="1">
    <source>
        <dbReference type="ARBA" id="ARBA00002536"/>
    </source>
</evidence>
<feature type="transmembrane region" description="Helical" evidence="11">
    <location>
        <begin position="113"/>
        <end position="132"/>
    </location>
</feature>
<comment type="subcellular location">
    <subcellularLocation>
        <location evidence="2">Cell membrane</location>
        <topology evidence="2">Multi-pass membrane protein</topology>
    </subcellularLocation>
</comment>
<feature type="transmembrane region" description="Helical" evidence="11">
    <location>
        <begin position="7"/>
        <end position="25"/>
    </location>
</feature>
<organism evidence="12 13">
    <name type="scientific">Catellatospora chokoriensis</name>
    <dbReference type="NCBI Taxonomy" id="310353"/>
    <lineage>
        <taxon>Bacteria</taxon>
        <taxon>Bacillati</taxon>
        <taxon>Actinomycetota</taxon>
        <taxon>Actinomycetes</taxon>
        <taxon>Micromonosporales</taxon>
        <taxon>Micromonosporaceae</taxon>
        <taxon>Catellatospora</taxon>
    </lineage>
</organism>
<keyword evidence="13" id="KW-1185">Reference proteome</keyword>
<name>A0A8J3JRY4_9ACTN</name>
<keyword evidence="6 10" id="KW-1278">Translocase</keyword>
<comment type="similarity">
    <text evidence="3 10">Belongs to the cytochrome c oxidase bacterial subunit CtaF family.</text>
</comment>
<dbReference type="AlphaFoldDB" id="A0A8J3JRY4"/>
<dbReference type="PIRSF" id="PIRSF017385">
    <property type="entry name" value="CtaF"/>
    <property type="match status" value="1"/>
</dbReference>
<dbReference type="GO" id="GO:0005886">
    <property type="term" value="C:plasma membrane"/>
    <property type="evidence" value="ECO:0007669"/>
    <property type="project" value="UniProtKB-SubCell"/>
</dbReference>
<evidence type="ECO:0000313" key="13">
    <source>
        <dbReference type="Proteomes" id="UP000619293"/>
    </source>
</evidence>
<evidence type="ECO:0000256" key="11">
    <source>
        <dbReference type="SAM" id="Phobius"/>
    </source>
</evidence>
<evidence type="ECO:0000256" key="5">
    <source>
        <dbReference type="ARBA" id="ARBA00022692"/>
    </source>
</evidence>
<keyword evidence="5 11" id="KW-0812">Transmembrane</keyword>
<dbReference type="Proteomes" id="UP000619293">
    <property type="component" value="Unassembled WGS sequence"/>
</dbReference>
<evidence type="ECO:0000256" key="6">
    <source>
        <dbReference type="ARBA" id="ARBA00022967"/>
    </source>
</evidence>
<dbReference type="InterPro" id="IPR021050">
    <property type="entry name" value="Cyt_c_oxidase_su4_actinobac"/>
</dbReference>
<dbReference type="GO" id="GO:0004129">
    <property type="term" value="F:cytochrome-c oxidase activity"/>
    <property type="evidence" value="ECO:0007669"/>
    <property type="project" value="UniProtKB-EC"/>
</dbReference>
<protein>
    <recommendedName>
        <fullName evidence="10">Cytochrome c oxidase polypeptide 4</fullName>
        <ecNumber evidence="10">7.1.1.9</ecNumber>
    </recommendedName>
    <alternativeName>
        <fullName evidence="10">Cytochrome aa3 subunit 4</fullName>
    </alternativeName>
    <alternativeName>
        <fullName evidence="10">Cytochrome c oxidase polypeptide IV</fullName>
    </alternativeName>
</protein>
<accession>A0A8J3JRY4</accession>
<sequence length="141" mass="15656">MKTEYRLFLGVAAFLFVTAAVYWFWSGAALPQYDWIGTTALTLSGLLCLMCGGYFWFVSRRIDLRPEDRGDADIAEGAGEIGFFSPGSYWPFGIALAALITSLGLVFWMWWLIGLGIVATIVAASALLFEYYTGTRRTAEH</sequence>
<keyword evidence="7 11" id="KW-1133">Transmembrane helix</keyword>
<evidence type="ECO:0000256" key="4">
    <source>
        <dbReference type="ARBA" id="ARBA00022475"/>
    </source>
</evidence>
<comment type="function">
    <text evidence="1 10">Part of cytochrome c oxidase, its function is unknown.</text>
</comment>
<evidence type="ECO:0000256" key="10">
    <source>
        <dbReference type="PIRNR" id="PIRNR017385"/>
    </source>
</evidence>
<proteinExistence type="inferred from homology"/>
<keyword evidence="8 10" id="KW-0472">Membrane</keyword>
<dbReference type="RefSeq" id="WP_191840012.1">
    <property type="nucleotide sequence ID" value="NZ_BAAALB010000023.1"/>
</dbReference>
<comment type="subunit">
    <text evidence="10">Associates with subunits I, II and III to form cytochrome c oxidase.</text>
</comment>
<dbReference type="Pfam" id="PF12270">
    <property type="entry name" value="Cyt_c_ox_IV"/>
    <property type="match status" value="1"/>
</dbReference>
<gene>
    <name evidence="12" type="ORF">Cch02nite_34350</name>
</gene>
<reference evidence="12 13" key="1">
    <citation type="submission" date="2021-01" db="EMBL/GenBank/DDBJ databases">
        <title>Whole genome shotgun sequence of Catellatospora chokoriensis NBRC 107358.</title>
        <authorList>
            <person name="Komaki H."/>
            <person name="Tamura T."/>
        </authorList>
    </citation>
    <scope>NUCLEOTIDE SEQUENCE [LARGE SCALE GENOMIC DNA]</scope>
    <source>
        <strain evidence="12 13">NBRC 107358</strain>
    </source>
</reference>
<evidence type="ECO:0000256" key="3">
    <source>
        <dbReference type="ARBA" id="ARBA00006870"/>
    </source>
</evidence>
<evidence type="ECO:0000313" key="12">
    <source>
        <dbReference type="EMBL" id="GIF89991.1"/>
    </source>
</evidence>
<feature type="transmembrane region" description="Helical" evidence="11">
    <location>
        <begin position="89"/>
        <end position="107"/>
    </location>
</feature>